<name>A0A8T2T665_CERRI</name>
<gene>
    <name evidence="1" type="ORF">KP509_15G038300</name>
</gene>
<dbReference type="AlphaFoldDB" id="A0A8T2T665"/>
<accession>A0A8T2T665</accession>
<sequence>MYYILLDWKKSHFYAFDSLIKDFLWNKAHNRALVSSSWDFICQPKSKGGLGILHLHSHMMARRAAFIMRITSLFKPLWKDVFWKILDNAQVYYKGSWKLNAWNKFFSHAPIQTSSATLSMLVRSFKHTASLLKWNGWQRYLGNSFTSLSPFWSFLTNLPLALSLGVAARYFNNKGIDSIAKCYDSKWEFLSFPVFRTMYAVGPAYRSKWIQFFFLSNFKFLYR</sequence>
<protein>
    <submittedName>
        <fullName evidence="1">Uncharacterized protein</fullName>
    </submittedName>
</protein>
<organism evidence="1 2">
    <name type="scientific">Ceratopteris richardii</name>
    <name type="common">Triangle waterfern</name>
    <dbReference type="NCBI Taxonomy" id="49495"/>
    <lineage>
        <taxon>Eukaryota</taxon>
        <taxon>Viridiplantae</taxon>
        <taxon>Streptophyta</taxon>
        <taxon>Embryophyta</taxon>
        <taxon>Tracheophyta</taxon>
        <taxon>Polypodiopsida</taxon>
        <taxon>Polypodiidae</taxon>
        <taxon>Polypodiales</taxon>
        <taxon>Pteridineae</taxon>
        <taxon>Pteridaceae</taxon>
        <taxon>Parkerioideae</taxon>
        <taxon>Ceratopteris</taxon>
    </lineage>
</organism>
<dbReference type="OrthoDB" id="10644619at2759"/>
<reference evidence="1" key="1">
    <citation type="submission" date="2021-08" db="EMBL/GenBank/DDBJ databases">
        <title>WGS assembly of Ceratopteris richardii.</title>
        <authorList>
            <person name="Marchant D.B."/>
            <person name="Chen G."/>
            <person name="Jenkins J."/>
            <person name="Shu S."/>
            <person name="Leebens-Mack J."/>
            <person name="Grimwood J."/>
            <person name="Schmutz J."/>
            <person name="Soltis P."/>
            <person name="Soltis D."/>
            <person name="Chen Z.-H."/>
        </authorList>
    </citation>
    <scope>NUCLEOTIDE SEQUENCE</scope>
    <source>
        <strain evidence="1">Whitten #5841</strain>
        <tissue evidence="1">Leaf</tissue>
    </source>
</reference>
<proteinExistence type="predicted"/>
<evidence type="ECO:0000313" key="2">
    <source>
        <dbReference type="Proteomes" id="UP000825935"/>
    </source>
</evidence>
<dbReference type="Proteomes" id="UP000825935">
    <property type="component" value="Chromosome 15"/>
</dbReference>
<evidence type="ECO:0000313" key="1">
    <source>
        <dbReference type="EMBL" id="KAH7404687.1"/>
    </source>
</evidence>
<keyword evidence="2" id="KW-1185">Reference proteome</keyword>
<dbReference type="EMBL" id="CM035420">
    <property type="protein sequence ID" value="KAH7404687.1"/>
    <property type="molecule type" value="Genomic_DNA"/>
</dbReference>
<comment type="caution">
    <text evidence="1">The sequence shown here is derived from an EMBL/GenBank/DDBJ whole genome shotgun (WGS) entry which is preliminary data.</text>
</comment>